<reference evidence="5 6" key="1">
    <citation type="submission" date="2009-03" db="EMBL/GenBank/DDBJ databases">
        <title>Comparison of the complete genome sequences of Rhodococcus erythropolis PR4 and Rhodococcus opacus B4.</title>
        <authorList>
            <person name="Takarada H."/>
            <person name="Sekine M."/>
            <person name="Hosoyama A."/>
            <person name="Yamada R."/>
            <person name="Fujisawa T."/>
            <person name="Omata S."/>
            <person name="Shimizu A."/>
            <person name="Tsukatani N."/>
            <person name="Tanikawa S."/>
            <person name="Fujita N."/>
            <person name="Harayama S."/>
        </authorList>
    </citation>
    <scope>NUCLEOTIDE SEQUENCE [LARGE SCALE GENOMIC DNA]</scope>
    <source>
        <strain evidence="5 6">B4</strain>
    </source>
</reference>
<dbReference type="PANTHER" id="PTHR11487:SF0">
    <property type="entry name" value="S-ACYL FATTY ACID SYNTHASE THIOESTERASE, MEDIUM CHAIN"/>
    <property type="match status" value="1"/>
</dbReference>
<proteinExistence type="inferred from homology"/>
<comment type="similarity">
    <text evidence="1">Belongs to the thioesterase family.</text>
</comment>
<dbReference type="RefSeq" id="WP_012687673.1">
    <property type="nucleotide sequence ID" value="NC_012522.1"/>
</dbReference>
<keyword evidence="5" id="KW-0378">Hydrolase</keyword>
<dbReference type="Gene3D" id="3.40.50.1820">
    <property type="entry name" value="alpha/beta hydrolase"/>
    <property type="match status" value="1"/>
</dbReference>
<dbReference type="PANTHER" id="PTHR11487">
    <property type="entry name" value="THIOESTERASE"/>
    <property type="match status" value="1"/>
</dbReference>
<dbReference type="AlphaFoldDB" id="C1ARI9"/>
<accession>C1ARI9</accession>
<evidence type="ECO:0000256" key="3">
    <source>
        <dbReference type="ARBA" id="ARBA00024293"/>
    </source>
</evidence>
<organism evidence="5 6">
    <name type="scientific">Rhodococcus opacus (strain B4)</name>
    <dbReference type="NCBI Taxonomy" id="632772"/>
    <lineage>
        <taxon>Bacteria</taxon>
        <taxon>Bacillati</taxon>
        <taxon>Actinomycetota</taxon>
        <taxon>Actinomycetes</taxon>
        <taxon>Mycobacteriales</taxon>
        <taxon>Nocardiaceae</taxon>
        <taxon>Rhodococcus</taxon>
    </lineage>
</organism>
<dbReference type="InterPro" id="IPR001031">
    <property type="entry name" value="Thioesterase"/>
</dbReference>
<dbReference type="KEGG" id="rop:ROP_04190"/>
<evidence type="ECO:0000259" key="4">
    <source>
        <dbReference type="Pfam" id="PF00975"/>
    </source>
</evidence>
<evidence type="ECO:0000313" key="5">
    <source>
        <dbReference type="EMBL" id="BAH48666.1"/>
    </source>
</evidence>
<gene>
    <name evidence="5" type="ordered locus">ROP_04190</name>
</gene>
<dbReference type="STRING" id="632772.ROP_04190"/>
<dbReference type="PATRIC" id="fig|632772.20.peg.467"/>
<protein>
    <recommendedName>
        <fullName evidence="2">Thioesterase TesA</fullName>
    </recommendedName>
</protein>
<comment type="catalytic activity">
    <reaction evidence="3">
        <text>a fatty acyl-CoA + H2O = a fatty acid + CoA + H(+)</text>
        <dbReference type="Rhea" id="RHEA:16781"/>
        <dbReference type="ChEBI" id="CHEBI:15377"/>
        <dbReference type="ChEBI" id="CHEBI:15378"/>
        <dbReference type="ChEBI" id="CHEBI:28868"/>
        <dbReference type="ChEBI" id="CHEBI:57287"/>
        <dbReference type="ChEBI" id="CHEBI:77636"/>
    </reaction>
</comment>
<dbReference type="Proteomes" id="UP000002212">
    <property type="component" value="Chromosome"/>
</dbReference>
<dbReference type="SUPFAM" id="SSF53474">
    <property type="entry name" value="alpha/beta-Hydrolases"/>
    <property type="match status" value="1"/>
</dbReference>
<dbReference type="OrthoDB" id="8480037at2"/>
<evidence type="ECO:0000256" key="1">
    <source>
        <dbReference type="ARBA" id="ARBA00007169"/>
    </source>
</evidence>
<dbReference type="GO" id="GO:0008610">
    <property type="term" value="P:lipid biosynthetic process"/>
    <property type="evidence" value="ECO:0007669"/>
    <property type="project" value="TreeGrafter"/>
</dbReference>
<dbReference type="EMBL" id="AP011115">
    <property type="protein sequence ID" value="BAH48666.1"/>
    <property type="molecule type" value="Genomic_DNA"/>
</dbReference>
<name>C1ARI9_RHOOB</name>
<evidence type="ECO:0000313" key="6">
    <source>
        <dbReference type="Proteomes" id="UP000002212"/>
    </source>
</evidence>
<dbReference type="HOGENOM" id="CLU_070456_1_2_11"/>
<dbReference type="InterPro" id="IPR029058">
    <property type="entry name" value="AB_hydrolase_fold"/>
</dbReference>
<evidence type="ECO:0000256" key="2">
    <source>
        <dbReference type="ARBA" id="ARBA00015007"/>
    </source>
</evidence>
<dbReference type="InterPro" id="IPR012223">
    <property type="entry name" value="TEII"/>
</dbReference>
<sequence>MKWIRCFQASPNASGVLLCFPHGGGTASAYRTLAEALFPRIELLAVQYPGRQDRIGDEMMSDIGAIAEQVVCESTPPAGSRLAVFGHSMGATVAFEAARRFEQQDHALAALFVSGRTAPSVVQPTTLHLERDQALLDDMRRLGGADSNVVQMLVENPDLAEMVLPSVRNDYRAVETYRYRPGPDVSCPIVAIRGDSDPSVSGTDMRLWSKFTTGSFDTREFSGGHFYLDDHVDEIASLVGSRFD</sequence>
<feature type="domain" description="Thioesterase" evidence="4">
    <location>
        <begin position="17"/>
        <end position="240"/>
    </location>
</feature>
<dbReference type="GO" id="GO:0047617">
    <property type="term" value="F:fatty acyl-CoA hydrolase activity"/>
    <property type="evidence" value="ECO:0007669"/>
    <property type="project" value="RHEA"/>
</dbReference>
<dbReference type="Pfam" id="PF00975">
    <property type="entry name" value="Thioesterase"/>
    <property type="match status" value="1"/>
</dbReference>